<accession>A0AAE0IPH5</accession>
<dbReference type="GO" id="GO:0005737">
    <property type="term" value="C:cytoplasm"/>
    <property type="evidence" value="ECO:0007669"/>
    <property type="project" value="TreeGrafter"/>
</dbReference>
<keyword evidence="3" id="KW-0479">Metal-binding</keyword>
<proteinExistence type="inferred from homology"/>
<dbReference type="EMBL" id="JAUEPO010000003">
    <property type="protein sequence ID" value="KAK3328665.1"/>
    <property type="molecule type" value="Genomic_DNA"/>
</dbReference>
<evidence type="ECO:0000256" key="4">
    <source>
        <dbReference type="ARBA" id="ARBA00022964"/>
    </source>
</evidence>
<dbReference type="Gene3D" id="3.60.130.10">
    <property type="entry name" value="Clavaminate synthase-like"/>
    <property type="match status" value="1"/>
</dbReference>
<evidence type="ECO:0000256" key="2">
    <source>
        <dbReference type="ARBA" id="ARBA00005896"/>
    </source>
</evidence>
<evidence type="ECO:0000313" key="9">
    <source>
        <dbReference type="Proteomes" id="UP001286456"/>
    </source>
</evidence>
<dbReference type="InterPro" id="IPR051323">
    <property type="entry name" value="AtsK-like"/>
</dbReference>
<dbReference type="InterPro" id="IPR003819">
    <property type="entry name" value="TauD/TfdA-like"/>
</dbReference>
<evidence type="ECO:0000313" key="8">
    <source>
        <dbReference type="EMBL" id="KAK3328665.1"/>
    </source>
</evidence>
<dbReference type="SUPFAM" id="SSF51197">
    <property type="entry name" value="Clavaminate synthase-like"/>
    <property type="match status" value="1"/>
</dbReference>
<comment type="similarity">
    <text evidence="2">Belongs to the TfdA dioxygenase family.</text>
</comment>
<keyword evidence="6" id="KW-0408">Iron</keyword>
<evidence type="ECO:0000256" key="1">
    <source>
        <dbReference type="ARBA" id="ARBA00001954"/>
    </source>
</evidence>
<dbReference type="PANTHER" id="PTHR30468">
    <property type="entry name" value="ALPHA-KETOGLUTARATE-DEPENDENT SULFONATE DIOXYGENASE"/>
    <property type="match status" value="1"/>
</dbReference>
<reference evidence="8" key="2">
    <citation type="submission" date="2023-06" db="EMBL/GenBank/DDBJ databases">
        <authorList>
            <consortium name="Lawrence Berkeley National Laboratory"/>
            <person name="Haridas S."/>
            <person name="Hensen N."/>
            <person name="Bonometti L."/>
            <person name="Westerberg I."/>
            <person name="Brannstrom I.O."/>
            <person name="Guillou S."/>
            <person name="Cros-Aarteil S."/>
            <person name="Calhoun S."/>
            <person name="Kuo A."/>
            <person name="Mondo S."/>
            <person name="Pangilinan J."/>
            <person name="Riley R."/>
            <person name="Labutti K."/>
            <person name="Andreopoulos B."/>
            <person name="Lipzen A."/>
            <person name="Chen C."/>
            <person name="Yanf M."/>
            <person name="Daum C."/>
            <person name="Ng V."/>
            <person name="Clum A."/>
            <person name="Steindorff A."/>
            <person name="Ohm R."/>
            <person name="Martin F."/>
            <person name="Silar P."/>
            <person name="Natvig D."/>
            <person name="Lalanne C."/>
            <person name="Gautier V."/>
            <person name="Ament-Velasquez S.L."/>
            <person name="Kruys A."/>
            <person name="Hutchinson M.I."/>
            <person name="Powell A.J."/>
            <person name="Barry K."/>
            <person name="Miller A.N."/>
            <person name="Grigoriev I.V."/>
            <person name="Debuchy R."/>
            <person name="Gladieux P."/>
            <person name="Thoren M.H."/>
            <person name="Johannesson H."/>
        </authorList>
    </citation>
    <scope>NUCLEOTIDE SEQUENCE</scope>
    <source>
        <strain evidence="8">SMH4131-1</strain>
    </source>
</reference>
<dbReference type="Proteomes" id="UP001286456">
    <property type="component" value="Unassembled WGS sequence"/>
</dbReference>
<protein>
    <recommendedName>
        <fullName evidence="7">TauD/TfdA-like domain-containing protein</fullName>
    </recommendedName>
</protein>
<keyword evidence="9" id="KW-1185">Reference proteome</keyword>
<evidence type="ECO:0000259" key="7">
    <source>
        <dbReference type="Pfam" id="PF02668"/>
    </source>
</evidence>
<dbReference type="AlphaFoldDB" id="A0AAE0IPH5"/>
<evidence type="ECO:0000256" key="5">
    <source>
        <dbReference type="ARBA" id="ARBA00023002"/>
    </source>
</evidence>
<name>A0AAE0IPH5_9PEZI</name>
<dbReference type="Pfam" id="PF02668">
    <property type="entry name" value="TauD"/>
    <property type="match status" value="1"/>
</dbReference>
<organism evidence="8 9">
    <name type="scientific">Cercophora scortea</name>
    <dbReference type="NCBI Taxonomy" id="314031"/>
    <lineage>
        <taxon>Eukaryota</taxon>
        <taxon>Fungi</taxon>
        <taxon>Dikarya</taxon>
        <taxon>Ascomycota</taxon>
        <taxon>Pezizomycotina</taxon>
        <taxon>Sordariomycetes</taxon>
        <taxon>Sordariomycetidae</taxon>
        <taxon>Sordariales</taxon>
        <taxon>Lasiosphaeriaceae</taxon>
        <taxon>Cercophora</taxon>
    </lineage>
</organism>
<feature type="domain" description="TauD/TfdA-like" evidence="7">
    <location>
        <begin position="122"/>
        <end position="392"/>
    </location>
</feature>
<sequence>MTHRHPHHQHHQQHKFTAQQQLTELTMAPHADEAVSVASDIVVPVVVSAEKLQSIQQAAPVQTEAVEETVKPAFPPAKYPHYLPTWEANITPSPAYEPFAHHDPGLDADTSYPDLLLPGVKFTQLTPTIGTEITGLQLTSLSAAGKSQLAHLVASRKVVAFRAQDFADLPIADALDYGRFFGPLHIHPTSGIAEGYPETLIVHRGAGDDGPDRYFANRNSTVAWHSDVSYERQTPAITFLYALEIPPTGGDTLFADAVEAYNRLSPAFQQRLHGLKAVHSAVEQAAASTSRGKGIRREPVKTEHPIVRTHPVTGEKALFVNPVFTREVVGLKKEESDYLLKFLYDHIAFGADFQARVRWENGTVVLWDNRVTQHSALIDWKGGERRHLSRITPQGGPSFETPFEG</sequence>
<keyword evidence="5" id="KW-0560">Oxidoreductase</keyword>
<dbReference type="GO" id="GO:0046872">
    <property type="term" value="F:metal ion binding"/>
    <property type="evidence" value="ECO:0007669"/>
    <property type="project" value="UniProtKB-KW"/>
</dbReference>
<evidence type="ECO:0000256" key="6">
    <source>
        <dbReference type="ARBA" id="ARBA00023004"/>
    </source>
</evidence>
<evidence type="ECO:0000256" key="3">
    <source>
        <dbReference type="ARBA" id="ARBA00022723"/>
    </source>
</evidence>
<dbReference type="GO" id="GO:0016706">
    <property type="term" value="F:2-oxoglutarate-dependent dioxygenase activity"/>
    <property type="evidence" value="ECO:0007669"/>
    <property type="project" value="TreeGrafter"/>
</dbReference>
<gene>
    <name evidence="8" type="ORF">B0T19DRAFT_371931</name>
</gene>
<reference evidence="8" key="1">
    <citation type="journal article" date="2023" name="Mol. Phylogenet. Evol.">
        <title>Genome-scale phylogeny and comparative genomics of the fungal order Sordariales.</title>
        <authorList>
            <person name="Hensen N."/>
            <person name="Bonometti L."/>
            <person name="Westerberg I."/>
            <person name="Brannstrom I.O."/>
            <person name="Guillou S."/>
            <person name="Cros-Aarteil S."/>
            <person name="Calhoun S."/>
            <person name="Haridas S."/>
            <person name="Kuo A."/>
            <person name="Mondo S."/>
            <person name="Pangilinan J."/>
            <person name="Riley R."/>
            <person name="LaButti K."/>
            <person name="Andreopoulos B."/>
            <person name="Lipzen A."/>
            <person name="Chen C."/>
            <person name="Yan M."/>
            <person name="Daum C."/>
            <person name="Ng V."/>
            <person name="Clum A."/>
            <person name="Steindorff A."/>
            <person name="Ohm R.A."/>
            <person name="Martin F."/>
            <person name="Silar P."/>
            <person name="Natvig D.O."/>
            <person name="Lalanne C."/>
            <person name="Gautier V."/>
            <person name="Ament-Velasquez S.L."/>
            <person name="Kruys A."/>
            <person name="Hutchinson M.I."/>
            <person name="Powell A.J."/>
            <person name="Barry K."/>
            <person name="Miller A.N."/>
            <person name="Grigoriev I.V."/>
            <person name="Debuchy R."/>
            <person name="Gladieux P."/>
            <person name="Hiltunen Thoren M."/>
            <person name="Johannesson H."/>
        </authorList>
    </citation>
    <scope>NUCLEOTIDE SEQUENCE</scope>
    <source>
        <strain evidence="8">SMH4131-1</strain>
    </source>
</reference>
<keyword evidence="4" id="KW-0223">Dioxygenase</keyword>
<comment type="caution">
    <text evidence="8">The sequence shown here is derived from an EMBL/GenBank/DDBJ whole genome shotgun (WGS) entry which is preliminary data.</text>
</comment>
<comment type="cofactor">
    <cofactor evidence="1">
        <name>Fe(2+)</name>
        <dbReference type="ChEBI" id="CHEBI:29033"/>
    </cofactor>
</comment>
<dbReference type="FunFam" id="3.60.130.10:FF:000003">
    <property type="entry name" value="Alpha-ketoglutarate-dependent taurine dioxygenase"/>
    <property type="match status" value="1"/>
</dbReference>
<dbReference type="PANTHER" id="PTHR30468:SF1">
    <property type="entry name" value="ALPHA-KETOGLUTARATE-DEPENDENT SULFONATE DIOXYGENASE"/>
    <property type="match status" value="1"/>
</dbReference>
<dbReference type="InterPro" id="IPR042098">
    <property type="entry name" value="TauD-like_sf"/>
</dbReference>